<dbReference type="InterPro" id="IPR018289">
    <property type="entry name" value="MULE_transposase_dom"/>
</dbReference>
<sequence>MDVDGVRMSDSCRELQYYYNFIYANCTNQNLVYRRYISDSTTRFTQIVTIYGEYAGKALIVVYSLLPNKRQESYEVILRSVLQQFLDYGFDNSEPSVVICDFEMSIRRAVQHVFRHATLRFCFFHLNQSAWRKIQELGLQAAYTDENDTSSRLSFEDVPVCFHTVLEIMPRRMTDFVKYLNVTYVGITERGRGPAVEA</sequence>
<gene>
    <name evidence="2" type="ORF">ANN_01332</name>
</gene>
<accession>A0ABQ8TXB5</accession>
<dbReference type="Pfam" id="PF10551">
    <property type="entry name" value="MULE"/>
    <property type="match status" value="1"/>
</dbReference>
<evidence type="ECO:0000313" key="3">
    <source>
        <dbReference type="Proteomes" id="UP001148838"/>
    </source>
</evidence>
<dbReference type="EMBL" id="JAJSOF020000003">
    <property type="protein sequence ID" value="KAJ4449925.1"/>
    <property type="molecule type" value="Genomic_DNA"/>
</dbReference>
<name>A0ABQ8TXB5_PERAM</name>
<proteinExistence type="predicted"/>
<protein>
    <recommendedName>
        <fullName evidence="1">MULE transposase domain-containing protein</fullName>
    </recommendedName>
</protein>
<evidence type="ECO:0000259" key="1">
    <source>
        <dbReference type="Pfam" id="PF10551"/>
    </source>
</evidence>
<keyword evidence="3" id="KW-1185">Reference proteome</keyword>
<comment type="caution">
    <text evidence="2">The sequence shown here is derived from an EMBL/GenBank/DDBJ whole genome shotgun (WGS) entry which is preliminary data.</text>
</comment>
<organism evidence="2 3">
    <name type="scientific">Periplaneta americana</name>
    <name type="common">American cockroach</name>
    <name type="synonym">Blatta americana</name>
    <dbReference type="NCBI Taxonomy" id="6978"/>
    <lineage>
        <taxon>Eukaryota</taxon>
        <taxon>Metazoa</taxon>
        <taxon>Ecdysozoa</taxon>
        <taxon>Arthropoda</taxon>
        <taxon>Hexapoda</taxon>
        <taxon>Insecta</taxon>
        <taxon>Pterygota</taxon>
        <taxon>Neoptera</taxon>
        <taxon>Polyneoptera</taxon>
        <taxon>Dictyoptera</taxon>
        <taxon>Blattodea</taxon>
        <taxon>Blattoidea</taxon>
        <taxon>Blattidae</taxon>
        <taxon>Blattinae</taxon>
        <taxon>Periplaneta</taxon>
    </lineage>
</organism>
<feature type="domain" description="MULE transposase" evidence="1">
    <location>
        <begin position="52"/>
        <end position="128"/>
    </location>
</feature>
<reference evidence="2 3" key="1">
    <citation type="journal article" date="2022" name="Allergy">
        <title>Genome assembly and annotation of Periplaneta americana reveal a comprehensive cockroach allergen profile.</title>
        <authorList>
            <person name="Wang L."/>
            <person name="Xiong Q."/>
            <person name="Saelim N."/>
            <person name="Wang L."/>
            <person name="Nong W."/>
            <person name="Wan A.T."/>
            <person name="Shi M."/>
            <person name="Liu X."/>
            <person name="Cao Q."/>
            <person name="Hui J.H.L."/>
            <person name="Sookrung N."/>
            <person name="Leung T.F."/>
            <person name="Tungtrongchitr A."/>
            <person name="Tsui S.K.W."/>
        </authorList>
    </citation>
    <scope>NUCLEOTIDE SEQUENCE [LARGE SCALE GENOMIC DNA]</scope>
    <source>
        <strain evidence="2">PWHHKU_190912</strain>
    </source>
</reference>
<evidence type="ECO:0000313" key="2">
    <source>
        <dbReference type="EMBL" id="KAJ4449925.1"/>
    </source>
</evidence>
<dbReference type="Proteomes" id="UP001148838">
    <property type="component" value="Unassembled WGS sequence"/>
</dbReference>